<evidence type="ECO:0000313" key="2">
    <source>
        <dbReference type="EMBL" id="TCT15564.1"/>
    </source>
</evidence>
<evidence type="ECO:0000313" key="3">
    <source>
        <dbReference type="Proteomes" id="UP000294902"/>
    </source>
</evidence>
<organism evidence="2 3">
    <name type="scientific">Natranaerovirga pectinivora</name>
    <dbReference type="NCBI Taxonomy" id="682400"/>
    <lineage>
        <taxon>Bacteria</taxon>
        <taxon>Bacillati</taxon>
        <taxon>Bacillota</taxon>
        <taxon>Clostridia</taxon>
        <taxon>Lachnospirales</taxon>
        <taxon>Natranaerovirgaceae</taxon>
        <taxon>Natranaerovirga</taxon>
    </lineage>
</organism>
<name>A0A4R3MNE7_9FIRM</name>
<proteinExistence type="predicted"/>
<dbReference type="RefSeq" id="WP_132251366.1">
    <property type="nucleotide sequence ID" value="NZ_SMAL01000003.1"/>
</dbReference>
<dbReference type="EMBL" id="SMAL01000003">
    <property type="protein sequence ID" value="TCT15564.1"/>
    <property type="molecule type" value="Genomic_DNA"/>
</dbReference>
<gene>
    <name evidence="2" type="ORF">EDC18_103270</name>
</gene>
<comment type="caution">
    <text evidence="2">The sequence shown here is derived from an EMBL/GenBank/DDBJ whole genome shotgun (WGS) entry which is preliminary data.</text>
</comment>
<keyword evidence="1" id="KW-0472">Membrane</keyword>
<feature type="transmembrane region" description="Helical" evidence="1">
    <location>
        <begin position="6"/>
        <end position="23"/>
    </location>
</feature>
<evidence type="ECO:0000256" key="1">
    <source>
        <dbReference type="SAM" id="Phobius"/>
    </source>
</evidence>
<keyword evidence="1" id="KW-1133">Transmembrane helix</keyword>
<dbReference type="AlphaFoldDB" id="A0A4R3MNE7"/>
<keyword evidence="1" id="KW-0812">Transmembrane</keyword>
<keyword evidence="3" id="KW-1185">Reference proteome</keyword>
<dbReference type="Proteomes" id="UP000294902">
    <property type="component" value="Unassembled WGS sequence"/>
</dbReference>
<dbReference type="OrthoDB" id="2871992at2"/>
<protein>
    <submittedName>
        <fullName evidence="2">Uncharacterized protein</fullName>
    </submittedName>
</protein>
<reference evidence="2 3" key="1">
    <citation type="submission" date="2019-03" db="EMBL/GenBank/DDBJ databases">
        <title>Genomic Encyclopedia of Type Strains, Phase IV (KMG-IV): sequencing the most valuable type-strain genomes for metagenomic binning, comparative biology and taxonomic classification.</title>
        <authorList>
            <person name="Goeker M."/>
        </authorList>
    </citation>
    <scope>NUCLEOTIDE SEQUENCE [LARGE SCALE GENOMIC DNA]</scope>
    <source>
        <strain evidence="2 3">DSM 24629</strain>
    </source>
</reference>
<sequence>MSKGAFSIIFLIIVVIIATFFPVNKSNDDVTNKETLIVQEELENKNEPVNKEEQVSYIENKDEFDYYGDVIDETTRMNQEGAVMVTANFLNLKEHIEDFWVFEVSLDTHTVDLGQYNYSELITIRVDDAYKTNDEFNLSVEGALHHMSLIIKLPKVMNNKDIITPENKEIVLAINEVDGVKTRELKWNLKNI</sequence>
<accession>A0A4R3MNE7</accession>